<keyword evidence="2" id="KW-0813">Transport</keyword>
<evidence type="ECO:0000256" key="3">
    <source>
        <dbReference type="ARBA" id="ARBA00022781"/>
    </source>
</evidence>
<dbReference type="AlphaFoldDB" id="A0A0G1XVF7"/>
<evidence type="ECO:0000256" key="1">
    <source>
        <dbReference type="ARBA" id="ARBA00004370"/>
    </source>
</evidence>
<protein>
    <submittedName>
        <fullName evidence="7">Uncharacterized protein</fullName>
    </submittedName>
</protein>
<keyword evidence="3" id="KW-0375">Hydrogen ion transport</keyword>
<accession>A0A0G1XVF7</accession>
<dbReference type="InterPro" id="IPR000711">
    <property type="entry name" value="ATPase_OSCP/dsu"/>
</dbReference>
<dbReference type="EMBL" id="LCRM01000051">
    <property type="protein sequence ID" value="KKW35153.1"/>
    <property type="molecule type" value="Genomic_DNA"/>
</dbReference>
<evidence type="ECO:0000256" key="4">
    <source>
        <dbReference type="ARBA" id="ARBA00023065"/>
    </source>
</evidence>
<evidence type="ECO:0000313" key="7">
    <source>
        <dbReference type="EMBL" id="KKW35153.1"/>
    </source>
</evidence>
<dbReference type="Pfam" id="PF00213">
    <property type="entry name" value="OSCP"/>
    <property type="match status" value="1"/>
</dbReference>
<name>A0A0G1XVF7_9BACT</name>
<comment type="caution">
    <text evidence="7">The sequence shown here is derived from an EMBL/GenBank/DDBJ whole genome shotgun (WGS) entry which is preliminary data.</text>
</comment>
<evidence type="ECO:0000313" key="8">
    <source>
        <dbReference type="Proteomes" id="UP000034290"/>
    </source>
</evidence>
<reference evidence="7 8" key="1">
    <citation type="journal article" date="2015" name="Nature">
        <title>rRNA introns, odd ribosomes, and small enigmatic genomes across a large radiation of phyla.</title>
        <authorList>
            <person name="Brown C.T."/>
            <person name="Hug L.A."/>
            <person name="Thomas B.C."/>
            <person name="Sharon I."/>
            <person name="Castelle C.J."/>
            <person name="Singh A."/>
            <person name="Wilkins M.J."/>
            <person name="Williams K.H."/>
            <person name="Banfield J.F."/>
        </authorList>
    </citation>
    <scope>NUCLEOTIDE SEQUENCE [LARGE SCALE GENOMIC DNA]</scope>
</reference>
<keyword evidence="6" id="KW-0066">ATP synthesis</keyword>
<dbReference type="GO" id="GO:0016020">
    <property type="term" value="C:membrane"/>
    <property type="evidence" value="ECO:0007669"/>
    <property type="project" value="UniProtKB-SubCell"/>
</dbReference>
<dbReference type="GO" id="GO:0046933">
    <property type="term" value="F:proton-transporting ATP synthase activity, rotational mechanism"/>
    <property type="evidence" value="ECO:0007669"/>
    <property type="project" value="InterPro"/>
</dbReference>
<evidence type="ECO:0000256" key="6">
    <source>
        <dbReference type="ARBA" id="ARBA00023310"/>
    </source>
</evidence>
<keyword evidence="5" id="KW-0472">Membrane</keyword>
<gene>
    <name evidence="7" type="ORF">UY81_C0051G0004</name>
</gene>
<keyword evidence="4" id="KW-0406">Ion transport</keyword>
<comment type="subcellular location">
    <subcellularLocation>
        <location evidence="1">Membrane</location>
    </subcellularLocation>
</comment>
<organism evidence="7 8">
    <name type="scientific">Candidatus Giovannonibacteria bacterium GW2011_GWA2_53_7</name>
    <dbReference type="NCBI Taxonomy" id="1618650"/>
    <lineage>
        <taxon>Bacteria</taxon>
        <taxon>Candidatus Giovannoniibacteriota</taxon>
    </lineage>
</organism>
<proteinExistence type="predicted"/>
<evidence type="ECO:0000256" key="2">
    <source>
        <dbReference type="ARBA" id="ARBA00022448"/>
    </source>
</evidence>
<evidence type="ECO:0000256" key="5">
    <source>
        <dbReference type="ARBA" id="ARBA00023136"/>
    </source>
</evidence>
<sequence>MKLTPRQYAQALLESTDGRSRNEAAQVVRRLARLVPRAKLTRLWPKIIRSYESLQRRQAGRLRVQLATARPFDQKHLSETIQRTLDQPIDLETAVDTRLIGGAVVTIDDTRRDASLRASLEQMRAKFHPAPQDAASIRAWENLRYQR</sequence>
<dbReference type="Proteomes" id="UP000034290">
    <property type="component" value="Unassembled WGS sequence"/>
</dbReference>